<evidence type="ECO:0000313" key="4">
    <source>
        <dbReference type="Proteomes" id="UP000284403"/>
    </source>
</evidence>
<dbReference type="PROSITE" id="PS51352">
    <property type="entry name" value="THIOREDOXIN_2"/>
    <property type="match status" value="1"/>
</dbReference>
<dbReference type="EMBL" id="MKKU01000937">
    <property type="protein sequence ID" value="RNE99691.1"/>
    <property type="molecule type" value="Genomic_DNA"/>
</dbReference>
<feature type="compositionally biased region" description="Basic and acidic residues" evidence="1">
    <location>
        <begin position="33"/>
        <end position="42"/>
    </location>
</feature>
<dbReference type="SUPFAM" id="SSF52833">
    <property type="entry name" value="Thioredoxin-like"/>
    <property type="match status" value="1"/>
</dbReference>
<comment type="caution">
    <text evidence="3">The sequence shown here is derived from an EMBL/GenBank/DDBJ whole genome shotgun (WGS) entry which is preliminary data.</text>
</comment>
<protein>
    <recommendedName>
        <fullName evidence="2">Thioredoxin domain-containing protein</fullName>
    </recommendedName>
</protein>
<dbReference type="Pfam" id="PF00085">
    <property type="entry name" value="Thioredoxin"/>
    <property type="match status" value="1"/>
</dbReference>
<dbReference type="InterPro" id="IPR013766">
    <property type="entry name" value="Thioredoxin_domain"/>
</dbReference>
<proteinExistence type="predicted"/>
<organism evidence="3 4">
    <name type="scientific">Trypanosoma conorhini</name>
    <dbReference type="NCBI Taxonomy" id="83891"/>
    <lineage>
        <taxon>Eukaryota</taxon>
        <taxon>Discoba</taxon>
        <taxon>Euglenozoa</taxon>
        <taxon>Kinetoplastea</taxon>
        <taxon>Metakinetoplastina</taxon>
        <taxon>Trypanosomatida</taxon>
        <taxon>Trypanosomatidae</taxon>
        <taxon>Trypanosoma</taxon>
    </lineage>
</organism>
<dbReference type="AlphaFoldDB" id="A0A3R7MBS0"/>
<dbReference type="CDD" id="cd02947">
    <property type="entry name" value="TRX_family"/>
    <property type="match status" value="1"/>
</dbReference>
<dbReference type="InterPro" id="IPR036249">
    <property type="entry name" value="Thioredoxin-like_sf"/>
</dbReference>
<feature type="region of interest" description="Disordered" evidence="1">
    <location>
        <begin position="1"/>
        <end position="96"/>
    </location>
</feature>
<name>A0A3R7MBS0_9TRYP</name>
<dbReference type="GeneID" id="40322563"/>
<dbReference type="Proteomes" id="UP000284403">
    <property type="component" value="Unassembled WGS sequence"/>
</dbReference>
<accession>A0A3R7MBS0</accession>
<feature type="region of interest" description="Disordered" evidence="1">
    <location>
        <begin position="286"/>
        <end position="309"/>
    </location>
</feature>
<keyword evidence="4" id="KW-1185">Reference proteome</keyword>
<evidence type="ECO:0000259" key="2">
    <source>
        <dbReference type="PROSITE" id="PS51352"/>
    </source>
</evidence>
<evidence type="ECO:0000256" key="1">
    <source>
        <dbReference type="SAM" id="MobiDB-lite"/>
    </source>
</evidence>
<dbReference type="Gene3D" id="3.40.30.10">
    <property type="entry name" value="Glutaredoxin"/>
    <property type="match status" value="1"/>
</dbReference>
<feature type="compositionally biased region" description="Basic and acidic residues" evidence="1">
    <location>
        <begin position="1"/>
        <end position="14"/>
    </location>
</feature>
<feature type="compositionally biased region" description="Acidic residues" evidence="1">
    <location>
        <begin position="77"/>
        <end position="96"/>
    </location>
</feature>
<sequence length="547" mass="58888">MGYSAEKRARKEPESAALTAQREAVTLVGETDSALKKPRLDGDGDGTAALHKLFAEFDGEQQQQQQQHSENGVSPDSGDDDSEKGEAEASEADVEDLMLFTSPTRARLEVAARGRRGAGAQCKLVPSSNQPLDAVHERRRVPHTVGAVTTLYSVQQLEELLDAAPLPPQSSGVLAASASAPPQLQLRAGETVLIVLQNGQGGRTVALQHATEGLSQCRIFRLDLGELPPCEYEEVGAETHEEQDDAAGLLRLFHTDPLLSLSTQGPQNIEHALQRVSSLLRVGEVLNPGGAASPDPAPPEKTGDAGGKSVNVAHPEEGEVLTLPALVMWRADGGPADEYCRKVERQTGGAHKNDKQGNFQMAVTGARHRGWPLVVKELTTLDQLHSASLLTPVYTVTHFLRTVCAKALFPEGATAAVAGTRTLIYFGASWCPPCMRIVNALPAMMKEDFPSNLTCAVKADMDLATPLFEFFGVEIIPTFLILDNDVLRTAGGWEALRGPASTSEEALSQLSEGLRRAELGRVQNSQRMLVRMFIESHTCGLKFDDDF</sequence>
<evidence type="ECO:0000313" key="3">
    <source>
        <dbReference type="EMBL" id="RNE99691.1"/>
    </source>
</evidence>
<reference evidence="3 4" key="1">
    <citation type="journal article" date="2018" name="BMC Genomics">
        <title>Genomic comparison of Trypanosoma conorhini and Trypanosoma rangeli to Trypanosoma cruzi strains of high and low virulence.</title>
        <authorList>
            <person name="Bradwell K.R."/>
            <person name="Koparde V.N."/>
            <person name="Matveyev A.V."/>
            <person name="Serrano M.G."/>
            <person name="Alves J.M."/>
            <person name="Parikh H."/>
            <person name="Huang B."/>
            <person name="Lee V."/>
            <person name="Espinosa-Alvarez O."/>
            <person name="Ortiz P.A."/>
            <person name="Costa-Martins A.G."/>
            <person name="Teixeira M.M."/>
            <person name="Buck G.A."/>
        </authorList>
    </citation>
    <scope>NUCLEOTIDE SEQUENCE [LARGE SCALE GENOMIC DNA]</scope>
    <source>
        <strain evidence="3 4">025E</strain>
    </source>
</reference>
<dbReference type="RefSeq" id="XP_029224089.1">
    <property type="nucleotide sequence ID" value="XM_029375783.1"/>
</dbReference>
<dbReference type="OrthoDB" id="2121326at2759"/>
<gene>
    <name evidence="3" type="ORF">Tco025E_08952</name>
</gene>
<feature type="domain" description="Thioredoxin" evidence="2">
    <location>
        <begin position="367"/>
        <end position="515"/>
    </location>
</feature>